<dbReference type="EMBL" id="FNFL01000001">
    <property type="protein sequence ID" value="SDJ75905.1"/>
    <property type="molecule type" value="Genomic_DNA"/>
</dbReference>
<dbReference type="Gene3D" id="2.40.10.220">
    <property type="entry name" value="predicted glycosyltransferase like domains"/>
    <property type="match status" value="1"/>
</dbReference>
<dbReference type="Pfam" id="PF07238">
    <property type="entry name" value="PilZ"/>
    <property type="match status" value="1"/>
</dbReference>
<dbReference type="AlphaFoldDB" id="A0A1G8WDZ6"/>
<dbReference type="SUPFAM" id="SSF141371">
    <property type="entry name" value="PilZ domain-like"/>
    <property type="match status" value="1"/>
</dbReference>
<sequence>MYFKRNEPYRYSFSQPVPSRIKKIPSNQDDSFSNAVIVDVSLSGIRMEVENLFLEDGDRLQLEFQLLNQACRAIGSVVWRKGQEKRYSYGIRLDYDEQYQRQITDLLKRLARGGN</sequence>
<proteinExistence type="predicted"/>
<dbReference type="Proteomes" id="UP000198694">
    <property type="component" value="Unassembled WGS sequence"/>
</dbReference>
<accession>A0A1G8WDZ6</accession>
<evidence type="ECO:0000313" key="2">
    <source>
        <dbReference type="EMBL" id="SDJ75905.1"/>
    </source>
</evidence>
<organism evidence="2 3">
    <name type="scientific">Sediminibacillus albus</name>
    <dbReference type="NCBI Taxonomy" id="407036"/>
    <lineage>
        <taxon>Bacteria</taxon>
        <taxon>Bacillati</taxon>
        <taxon>Bacillota</taxon>
        <taxon>Bacilli</taxon>
        <taxon>Bacillales</taxon>
        <taxon>Bacillaceae</taxon>
        <taxon>Sediminibacillus</taxon>
    </lineage>
</organism>
<dbReference type="OrthoDB" id="2354159at2"/>
<dbReference type="GO" id="GO:0035438">
    <property type="term" value="F:cyclic-di-GMP binding"/>
    <property type="evidence" value="ECO:0007669"/>
    <property type="project" value="InterPro"/>
</dbReference>
<name>A0A1G8WDZ6_9BACI</name>
<dbReference type="InterPro" id="IPR009875">
    <property type="entry name" value="PilZ_domain"/>
</dbReference>
<evidence type="ECO:0000259" key="1">
    <source>
        <dbReference type="Pfam" id="PF07238"/>
    </source>
</evidence>
<keyword evidence="3" id="KW-1185">Reference proteome</keyword>
<feature type="domain" description="PilZ" evidence="1">
    <location>
        <begin position="23"/>
        <end position="107"/>
    </location>
</feature>
<gene>
    <name evidence="2" type="ORF">SAMN05216243_0699</name>
</gene>
<protein>
    <submittedName>
        <fullName evidence="2">PilZ domain-containing protein</fullName>
    </submittedName>
</protein>
<evidence type="ECO:0000313" key="3">
    <source>
        <dbReference type="Proteomes" id="UP000198694"/>
    </source>
</evidence>
<dbReference type="RefSeq" id="WP_093211090.1">
    <property type="nucleotide sequence ID" value="NZ_FNFL01000001.1"/>
</dbReference>
<reference evidence="2 3" key="1">
    <citation type="submission" date="2016-10" db="EMBL/GenBank/DDBJ databases">
        <authorList>
            <person name="de Groot N.N."/>
        </authorList>
    </citation>
    <scope>NUCLEOTIDE SEQUENCE [LARGE SCALE GENOMIC DNA]</scope>
    <source>
        <strain evidence="2 3">CGMCC 1.6502</strain>
    </source>
</reference>